<dbReference type="Proteomes" id="UP000202922">
    <property type="component" value="Unassembled WGS sequence"/>
</dbReference>
<reference evidence="2" key="1">
    <citation type="submission" date="2017-05" db="EMBL/GenBank/DDBJ databases">
        <authorList>
            <person name="Rodrigo-Torres L."/>
            <person name="Arahal R. D."/>
            <person name="Lucena T."/>
        </authorList>
    </citation>
    <scope>NUCLEOTIDE SEQUENCE [LARGE SCALE GENOMIC DNA]</scope>
    <source>
        <strain evidence="2">CECT 8621</strain>
    </source>
</reference>
<keyword evidence="2" id="KW-1185">Reference proteome</keyword>
<gene>
    <name evidence="1" type="ORF">COL8621_00699</name>
</gene>
<accession>A0A238JPE9</accession>
<sequence length="31" mass="3571">MRRITARLGKLWPKLTADQAKLIAQIKFPCC</sequence>
<evidence type="ECO:0000313" key="2">
    <source>
        <dbReference type="Proteomes" id="UP000202922"/>
    </source>
</evidence>
<name>A0A238JPE9_9RHOB</name>
<evidence type="ECO:0000313" key="1">
    <source>
        <dbReference type="EMBL" id="SMX32074.1"/>
    </source>
</evidence>
<proteinExistence type="predicted"/>
<dbReference type="AlphaFoldDB" id="A0A238JPE9"/>
<dbReference type="EMBL" id="FXYE01000001">
    <property type="protein sequence ID" value="SMX32074.1"/>
    <property type="molecule type" value="Genomic_DNA"/>
</dbReference>
<protein>
    <submittedName>
        <fullName evidence="1">Uncharacterized protein</fullName>
    </submittedName>
</protein>
<organism evidence="1 2">
    <name type="scientific">Actibacterium lipolyticum</name>
    <dbReference type="NCBI Taxonomy" id="1524263"/>
    <lineage>
        <taxon>Bacteria</taxon>
        <taxon>Pseudomonadati</taxon>
        <taxon>Pseudomonadota</taxon>
        <taxon>Alphaproteobacteria</taxon>
        <taxon>Rhodobacterales</taxon>
        <taxon>Roseobacteraceae</taxon>
        <taxon>Actibacterium</taxon>
    </lineage>
</organism>